<evidence type="ECO:0000313" key="11">
    <source>
        <dbReference type="Proteomes" id="UP000310636"/>
    </source>
</evidence>
<dbReference type="PRINTS" id="PR00344">
    <property type="entry name" value="BCTRLSENSOR"/>
</dbReference>
<feature type="transmembrane region" description="Helical" evidence="8">
    <location>
        <begin position="100"/>
        <end position="122"/>
    </location>
</feature>
<evidence type="ECO:0000256" key="7">
    <source>
        <dbReference type="ARBA" id="ARBA00023012"/>
    </source>
</evidence>
<dbReference type="InterPro" id="IPR004358">
    <property type="entry name" value="Sig_transdc_His_kin-like_C"/>
</dbReference>
<keyword evidence="6" id="KW-0067">ATP-binding</keyword>
<feature type="domain" description="Histidine kinase" evidence="9">
    <location>
        <begin position="240"/>
        <end position="448"/>
    </location>
</feature>
<sequence>MLFVWIALWAVAAFMLLADRRSADLRRLGGVAFFGGTGALAAVLDGRFLPYLDGLGRYESWGRLLYHVQAASSVSSYYGVPYFFLLFAISYRGRALSRRLSIAVPLLLLAPIVYCVLFTPGYTERMPISYTIAVWWAVPYIAVGVVLVLMRKPRHAAWSSGYWIVCLSVLPPVVFFAVMNFVLPSLGMMRMWVYNTWFVGLGVAAFVLGLFTYGFMGLSVLVERRRLDSAMRVVTSGTAILNHAIKNDAGKIKLFGEKMKAYAQSTSQPDLLEDIETVLRASSHMQEMISRVHRRTEELVLRPGEADLGELVKAAAATVVPRLGRTRLAVEAEEGWRCRLDAAQVAEALNNVLSNAIEALNGEGALTVRLAATKRELIVEVRDTGPGMDRAQARRALEPFYTTRGGAANFGLGLPYAYHVMRKHGGSLHLDSRPGKGTAVYLSLPKKAAKAVKAAATGKIGHSAAGGGERVGAHQGMDRRG</sequence>
<evidence type="ECO:0000256" key="3">
    <source>
        <dbReference type="ARBA" id="ARBA00022679"/>
    </source>
</evidence>
<evidence type="ECO:0000256" key="8">
    <source>
        <dbReference type="SAM" id="Phobius"/>
    </source>
</evidence>
<protein>
    <recommendedName>
        <fullName evidence="2">histidine kinase</fullName>
        <ecNumber evidence="2">2.7.13.3</ecNumber>
    </recommendedName>
</protein>
<feature type="transmembrane region" description="Helical" evidence="8">
    <location>
        <begin position="162"/>
        <end position="183"/>
    </location>
</feature>
<comment type="catalytic activity">
    <reaction evidence="1">
        <text>ATP + protein L-histidine = ADP + protein N-phospho-L-histidine.</text>
        <dbReference type="EC" id="2.7.13.3"/>
    </reaction>
</comment>
<dbReference type="InterPro" id="IPR005467">
    <property type="entry name" value="His_kinase_dom"/>
</dbReference>
<dbReference type="GO" id="GO:0000160">
    <property type="term" value="P:phosphorelay signal transduction system"/>
    <property type="evidence" value="ECO:0007669"/>
    <property type="project" value="UniProtKB-KW"/>
</dbReference>
<keyword evidence="7" id="KW-0902">Two-component regulatory system</keyword>
<dbReference type="AlphaFoldDB" id="A0A4S4C190"/>
<feature type="transmembrane region" description="Helical" evidence="8">
    <location>
        <begin position="64"/>
        <end position="88"/>
    </location>
</feature>
<dbReference type="PANTHER" id="PTHR43065">
    <property type="entry name" value="SENSOR HISTIDINE KINASE"/>
    <property type="match status" value="1"/>
</dbReference>
<proteinExistence type="predicted"/>
<dbReference type="EC" id="2.7.13.3" evidence="2"/>
<dbReference type="Gene3D" id="3.30.565.10">
    <property type="entry name" value="Histidine kinase-like ATPase, C-terminal domain"/>
    <property type="match status" value="1"/>
</dbReference>
<dbReference type="GO" id="GO:0004673">
    <property type="term" value="F:protein histidine kinase activity"/>
    <property type="evidence" value="ECO:0007669"/>
    <property type="project" value="UniProtKB-EC"/>
</dbReference>
<accession>A0A4S4C190</accession>
<dbReference type="PROSITE" id="PS50109">
    <property type="entry name" value="HIS_KIN"/>
    <property type="match status" value="1"/>
</dbReference>
<dbReference type="GO" id="GO:0005524">
    <property type="term" value="F:ATP binding"/>
    <property type="evidence" value="ECO:0007669"/>
    <property type="project" value="UniProtKB-KW"/>
</dbReference>
<keyword evidence="8" id="KW-0812">Transmembrane</keyword>
<dbReference type="SUPFAM" id="SSF55874">
    <property type="entry name" value="ATPase domain of HSP90 chaperone/DNA topoisomerase II/histidine kinase"/>
    <property type="match status" value="1"/>
</dbReference>
<dbReference type="Pfam" id="PF02518">
    <property type="entry name" value="HATPase_c"/>
    <property type="match status" value="1"/>
</dbReference>
<dbReference type="OrthoDB" id="9121833at2"/>
<name>A0A4S4C190_9BACL</name>
<gene>
    <name evidence="10" type="ORF">E6C55_09610</name>
</gene>
<feature type="transmembrane region" description="Helical" evidence="8">
    <location>
        <begin position="195"/>
        <end position="222"/>
    </location>
</feature>
<keyword evidence="3" id="KW-0808">Transferase</keyword>
<feature type="transmembrane region" description="Helical" evidence="8">
    <location>
        <begin position="128"/>
        <end position="150"/>
    </location>
</feature>
<keyword evidence="8" id="KW-1133">Transmembrane helix</keyword>
<evidence type="ECO:0000256" key="4">
    <source>
        <dbReference type="ARBA" id="ARBA00022741"/>
    </source>
</evidence>
<keyword evidence="8" id="KW-0472">Membrane</keyword>
<evidence type="ECO:0000256" key="1">
    <source>
        <dbReference type="ARBA" id="ARBA00000085"/>
    </source>
</evidence>
<keyword evidence="4" id="KW-0547">Nucleotide-binding</keyword>
<evidence type="ECO:0000256" key="2">
    <source>
        <dbReference type="ARBA" id="ARBA00012438"/>
    </source>
</evidence>
<dbReference type="Proteomes" id="UP000310636">
    <property type="component" value="Unassembled WGS sequence"/>
</dbReference>
<dbReference type="PANTHER" id="PTHR43065:SF42">
    <property type="entry name" value="TWO-COMPONENT SENSOR PPRA"/>
    <property type="match status" value="1"/>
</dbReference>
<evidence type="ECO:0000256" key="5">
    <source>
        <dbReference type="ARBA" id="ARBA00022777"/>
    </source>
</evidence>
<evidence type="ECO:0000256" key="6">
    <source>
        <dbReference type="ARBA" id="ARBA00022840"/>
    </source>
</evidence>
<dbReference type="RefSeq" id="WP_136369573.1">
    <property type="nucleotide sequence ID" value="NZ_SSOB01000010.1"/>
</dbReference>
<reference evidence="10 11" key="1">
    <citation type="submission" date="2019-04" db="EMBL/GenBank/DDBJ databases">
        <title>Cohnella sp. nov. isolated from preserved vegetables.</title>
        <authorList>
            <person name="Lin S.-Y."/>
            <person name="Hung M.-H."/>
            <person name="Young C.-C."/>
        </authorList>
    </citation>
    <scope>NUCLEOTIDE SEQUENCE [LARGE SCALE GENOMIC DNA]</scope>
    <source>
        <strain evidence="10 11">CC-MHH1044</strain>
    </source>
</reference>
<keyword evidence="11" id="KW-1185">Reference proteome</keyword>
<organism evidence="10 11">
    <name type="scientific">Cohnella fermenti</name>
    <dbReference type="NCBI Taxonomy" id="2565925"/>
    <lineage>
        <taxon>Bacteria</taxon>
        <taxon>Bacillati</taxon>
        <taxon>Bacillota</taxon>
        <taxon>Bacilli</taxon>
        <taxon>Bacillales</taxon>
        <taxon>Paenibacillaceae</taxon>
        <taxon>Cohnella</taxon>
    </lineage>
</organism>
<keyword evidence="5" id="KW-0418">Kinase</keyword>
<dbReference type="SMART" id="SM00387">
    <property type="entry name" value="HATPase_c"/>
    <property type="match status" value="1"/>
</dbReference>
<evidence type="ECO:0000313" key="10">
    <source>
        <dbReference type="EMBL" id="THF80734.1"/>
    </source>
</evidence>
<comment type="caution">
    <text evidence="10">The sequence shown here is derived from an EMBL/GenBank/DDBJ whole genome shotgun (WGS) entry which is preliminary data.</text>
</comment>
<evidence type="ECO:0000259" key="9">
    <source>
        <dbReference type="PROSITE" id="PS50109"/>
    </source>
</evidence>
<dbReference type="InterPro" id="IPR036890">
    <property type="entry name" value="HATPase_C_sf"/>
</dbReference>
<dbReference type="InterPro" id="IPR003594">
    <property type="entry name" value="HATPase_dom"/>
</dbReference>
<dbReference type="EMBL" id="SSOB01000010">
    <property type="protein sequence ID" value="THF80734.1"/>
    <property type="molecule type" value="Genomic_DNA"/>
</dbReference>